<feature type="binding site" evidence="1">
    <location>
        <position position="219"/>
    </location>
    <ligand>
        <name>ATP</name>
        <dbReference type="ChEBI" id="CHEBI:30616"/>
    </ligand>
</feature>
<keyword evidence="1" id="KW-0479">Metal-binding</keyword>
<dbReference type="Proteomes" id="UP000502706">
    <property type="component" value="Chromosome"/>
</dbReference>
<comment type="caution">
    <text evidence="1">Lacks conserved residue(s) required for the propagation of feature annotation.</text>
</comment>
<evidence type="ECO:0000259" key="4">
    <source>
        <dbReference type="Pfam" id="PF02769"/>
    </source>
</evidence>
<comment type="similarity">
    <text evidence="1">Belongs to the thiamine-monophosphate kinase family.</text>
</comment>
<keyword evidence="1 5" id="KW-0808">Transferase</keyword>
<proteinExistence type="inferred from homology"/>
<dbReference type="HAMAP" id="MF_02128">
    <property type="entry name" value="TMP_kinase"/>
    <property type="match status" value="1"/>
</dbReference>
<feature type="binding site" evidence="1">
    <location>
        <position position="283"/>
    </location>
    <ligand>
        <name>Mg(2+)</name>
        <dbReference type="ChEBI" id="CHEBI:18420"/>
        <label>5</label>
    </ligand>
</feature>
<dbReference type="InterPro" id="IPR010918">
    <property type="entry name" value="PurM-like_C_dom"/>
</dbReference>
<feature type="domain" description="PurM-like N-terminal" evidence="3">
    <location>
        <begin position="103"/>
        <end position="211"/>
    </location>
</feature>
<dbReference type="GO" id="GO:0009030">
    <property type="term" value="F:thiamine-phosphate kinase activity"/>
    <property type="evidence" value="ECO:0007669"/>
    <property type="project" value="UniProtKB-UniRule"/>
</dbReference>
<comment type="miscellaneous">
    <text evidence="1">Reaction mechanism of ThiL seems to utilize a direct, inline transfer of the gamma-phosphate of ATP to TMP rather than a phosphorylated enzyme intermediate.</text>
</comment>
<feature type="binding site" evidence="1">
    <location>
        <position position="105"/>
    </location>
    <ligand>
        <name>Mg(2+)</name>
        <dbReference type="ChEBI" id="CHEBI:18420"/>
        <label>3</label>
    </ligand>
</feature>
<feature type="binding site" evidence="1">
    <location>
        <position position="280"/>
    </location>
    <ligand>
        <name>Mg(2+)</name>
        <dbReference type="ChEBI" id="CHEBI:18420"/>
        <label>3</label>
    </ligand>
</feature>
<accession>A0A6G8PUB6</accession>
<dbReference type="Gene3D" id="3.30.1330.10">
    <property type="entry name" value="PurM-like, N-terminal domain"/>
    <property type="match status" value="1"/>
</dbReference>
<feature type="binding site" evidence="1">
    <location>
        <position position="105"/>
    </location>
    <ligand>
        <name>Mg(2+)</name>
        <dbReference type="ChEBI" id="CHEBI:18420"/>
        <label>4</label>
    </ligand>
</feature>
<reference evidence="5 6" key="1">
    <citation type="submission" date="2019-10" db="EMBL/GenBank/DDBJ databases">
        <title>Rubrobacter sp nov SCSIO 52915 isolated from a deep-sea sediment in the South China Sea.</title>
        <authorList>
            <person name="Chen R.W."/>
        </authorList>
    </citation>
    <scope>NUCLEOTIDE SEQUENCE [LARGE SCALE GENOMIC DNA]</scope>
    <source>
        <strain evidence="5 6">SCSIO 52915</strain>
    </source>
</reference>
<dbReference type="GO" id="GO:0000287">
    <property type="term" value="F:magnesium ion binding"/>
    <property type="evidence" value="ECO:0007669"/>
    <property type="project" value="UniProtKB-UniRule"/>
</dbReference>
<dbReference type="GO" id="GO:0005524">
    <property type="term" value="F:ATP binding"/>
    <property type="evidence" value="ECO:0007669"/>
    <property type="project" value="UniProtKB-UniRule"/>
</dbReference>
<protein>
    <recommendedName>
        <fullName evidence="1">Thiamine-monophosphate kinase</fullName>
        <shortName evidence="1">TMP kinase</shortName>
        <shortName evidence="1">Thiamine-phosphate kinase</shortName>
        <ecNumber evidence="1">2.7.4.16</ecNumber>
    </recommendedName>
</protein>
<name>A0A6G8PUB6_9ACTN</name>
<dbReference type="EMBL" id="CP045121">
    <property type="protein sequence ID" value="QIN77561.1"/>
    <property type="molecule type" value="Genomic_DNA"/>
</dbReference>
<keyword evidence="1" id="KW-0460">Magnesium</keyword>
<comment type="function">
    <text evidence="1">Catalyzes the ATP-dependent phosphorylation of thiamine-monophosphate (TMP) to form thiamine-pyrophosphate (TPP), the active form of vitamin B1.</text>
</comment>
<feature type="domain" description="PurM-like C-terminal" evidence="4">
    <location>
        <begin position="223"/>
        <end position="369"/>
    </location>
</feature>
<dbReference type="KEGG" id="rmar:GBA65_02495"/>
<dbReference type="CDD" id="cd02194">
    <property type="entry name" value="ThiL"/>
    <property type="match status" value="1"/>
</dbReference>
<feature type="compositionally biased region" description="Basic and acidic residues" evidence="2">
    <location>
        <begin position="7"/>
        <end position="20"/>
    </location>
</feature>
<evidence type="ECO:0000256" key="2">
    <source>
        <dbReference type="SAM" id="MobiDB-lite"/>
    </source>
</evidence>
<dbReference type="Gene3D" id="3.90.650.10">
    <property type="entry name" value="PurM-like C-terminal domain"/>
    <property type="match status" value="1"/>
</dbReference>
<feature type="binding site" evidence="1">
    <location>
        <position position="195"/>
    </location>
    <ligand>
        <name>Mg(2+)</name>
        <dbReference type="ChEBI" id="CHEBI:18420"/>
        <label>1</label>
    </ligand>
</feature>
<comment type="catalytic activity">
    <reaction evidence="1">
        <text>thiamine phosphate + ATP = thiamine diphosphate + ADP</text>
        <dbReference type="Rhea" id="RHEA:15913"/>
        <dbReference type="ChEBI" id="CHEBI:30616"/>
        <dbReference type="ChEBI" id="CHEBI:37575"/>
        <dbReference type="ChEBI" id="CHEBI:58937"/>
        <dbReference type="ChEBI" id="CHEBI:456216"/>
        <dbReference type="EC" id="2.7.4.16"/>
    </reaction>
</comment>
<feature type="region of interest" description="Disordered" evidence="2">
    <location>
        <begin position="1"/>
        <end position="73"/>
    </location>
</feature>
<dbReference type="SUPFAM" id="SSF56042">
    <property type="entry name" value="PurM C-terminal domain-like"/>
    <property type="match status" value="1"/>
</dbReference>
<comment type="pathway">
    <text evidence="1">Cofactor biosynthesis; thiamine diphosphate biosynthesis; thiamine diphosphate from thiamine phosphate: step 1/1.</text>
</comment>
<dbReference type="UniPathway" id="UPA00060">
    <property type="reaction ID" value="UER00142"/>
</dbReference>
<feature type="binding site" evidence="1">
    <location>
        <position position="150"/>
    </location>
    <ligand>
        <name>Mg(2+)</name>
        <dbReference type="ChEBI" id="CHEBI:18420"/>
        <label>2</label>
    </ligand>
</feature>
<sequence>MGARPRGVRDPDPALRRDPGGRGAGDTARQKGGFIGRSRRRRGGDVLRLGARAGTGGRPALPPLPRPPHLVPPDPERLNEFDVIRRLSGRLPAPPAEVVVPIGDDCAVLRLGDGLWVAAADMLVEGRHFEASWATPRDVGFKAVAVNASDVAAMGGTPRFVLASGGGADPETTLGCMEGLFEACEEFGAYPLGGDTTGSPQLVVDVAILGELRGPPVLRSGARAGDLLAVTGELGASAAGLLALMGGDDRERLVRKHLRPEPRVLAGRAAARLGARAMIDLSDGLASDVRHVSERSGVRCCVDLGLLPVADDAREYVSSLGRDPEMLAATGGEDYELLISAPEGVMEALAEESDVPVTVVGEVVPGDGVVFLRDGEPVGDLSGWDHFRKG</sequence>
<feature type="binding site" evidence="1">
    <location>
        <position position="150"/>
    </location>
    <ligand>
        <name>Mg(2+)</name>
        <dbReference type="ChEBI" id="CHEBI:18420"/>
        <label>3</label>
    </ligand>
</feature>
<dbReference type="InterPro" id="IPR006283">
    <property type="entry name" value="ThiL-like"/>
</dbReference>
<dbReference type="GO" id="GO:0009228">
    <property type="term" value="P:thiamine biosynthetic process"/>
    <property type="evidence" value="ECO:0007669"/>
    <property type="project" value="UniProtKB-KW"/>
</dbReference>
<feature type="binding site" evidence="1">
    <location>
        <position position="150"/>
    </location>
    <ligand>
        <name>Mg(2+)</name>
        <dbReference type="ChEBI" id="CHEBI:18420"/>
        <label>4</label>
    </ligand>
</feature>
<keyword evidence="1 5" id="KW-0418">Kinase</keyword>
<dbReference type="Pfam" id="PF00586">
    <property type="entry name" value="AIRS"/>
    <property type="match status" value="1"/>
</dbReference>
<evidence type="ECO:0000259" key="3">
    <source>
        <dbReference type="Pfam" id="PF00586"/>
    </source>
</evidence>
<dbReference type="GO" id="GO:0009229">
    <property type="term" value="P:thiamine diphosphate biosynthetic process"/>
    <property type="evidence" value="ECO:0007669"/>
    <property type="project" value="UniProtKB-UniRule"/>
</dbReference>
<dbReference type="PANTHER" id="PTHR30270">
    <property type="entry name" value="THIAMINE-MONOPHOSPHATE KINASE"/>
    <property type="match status" value="1"/>
</dbReference>
<evidence type="ECO:0000313" key="5">
    <source>
        <dbReference type="EMBL" id="QIN77561.1"/>
    </source>
</evidence>
<keyword evidence="1" id="KW-0784">Thiamine biosynthesis</keyword>
<feature type="binding site" evidence="1">
    <location>
        <position position="121"/>
    </location>
    <ligand>
        <name>Mg(2+)</name>
        <dbReference type="ChEBI" id="CHEBI:18420"/>
        <label>1</label>
    </ligand>
</feature>
<dbReference type="InterPro" id="IPR016188">
    <property type="entry name" value="PurM-like_N"/>
</dbReference>
<feature type="binding site" evidence="1">
    <location>
        <position position="282"/>
    </location>
    <ligand>
        <name>ATP</name>
        <dbReference type="ChEBI" id="CHEBI:30616"/>
    </ligand>
</feature>
<keyword evidence="1" id="KW-0067">ATP-binding</keyword>
<keyword evidence="6" id="KW-1185">Reference proteome</keyword>
<feature type="binding site" evidence="1">
    <location>
        <position position="384"/>
    </location>
    <ligand>
        <name>substrate</name>
    </ligand>
</feature>
<dbReference type="Pfam" id="PF02769">
    <property type="entry name" value="AIRS_C"/>
    <property type="match status" value="1"/>
</dbReference>
<keyword evidence="1" id="KW-0547">Nucleotide-binding</keyword>
<evidence type="ECO:0000313" key="6">
    <source>
        <dbReference type="Proteomes" id="UP000502706"/>
    </source>
</evidence>
<dbReference type="PANTHER" id="PTHR30270:SF0">
    <property type="entry name" value="THIAMINE-MONOPHOSPHATE KINASE"/>
    <property type="match status" value="1"/>
</dbReference>
<dbReference type="SUPFAM" id="SSF55326">
    <property type="entry name" value="PurM N-terminal domain-like"/>
    <property type="match status" value="1"/>
</dbReference>
<evidence type="ECO:0000256" key="1">
    <source>
        <dbReference type="HAMAP-Rule" id="MF_02128"/>
    </source>
</evidence>
<dbReference type="AlphaFoldDB" id="A0A6G8PUB6"/>
<feature type="binding site" evidence="1">
    <location>
        <position position="333"/>
    </location>
    <ligand>
        <name>substrate</name>
    </ligand>
</feature>
<dbReference type="NCBIfam" id="TIGR01379">
    <property type="entry name" value="thiL"/>
    <property type="match status" value="1"/>
</dbReference>
<feature type="binding site" evidence="1">
    <location>
        <position position="128"/>
    </location>
    <ligand>
        <name>substrate</name>
    </ligand>
</feature>
<dbReference type="EC" id="2.7.4.16" evidence="1"/>
<gene>
    <name evidence="1 5" type="primary">thiL</name>
    <name evidence="5" type="ORF">GBA65_02495</name>
</gene>
<dbReference type="InterPro" id="IPR036676">
    <property type="entry name" value="PurM-like_C_sf"/>
</dbReference>
<feature type="binding site" evidence="1">
    <location>
        <begin position="194"/>
        <end position="195"/>
    </location>
    <ligand>
        <name>ATP</name>
        <dbReference type="ChEBI" id="CHEBI:30616"/>
    </ligand>
</feature>
<feature type="binding site" evidence="1">
    <location>
        <position position="121"/>
    </location>
    <ligand>
        <name>Mg(2+)</name>
        <dbReference type="ChEBI" id="CHEBI:18420"/>
        <label>2</label>
    </ligand>
</feature>
<dbReference type="InterPro" id="IPR036921">
    <property type="entry name" value="PurM-like_N_sf"/>
</dbReference>
<feature type="compositionally biased region" description="Pro residues" evidence="2">
    <location>
        <begin position="60"/>
        <end position="73"/>
    </location>
</feature>
<organism evidence="5 6">
    <name type="scientific">Rubrobacter marinus</name>
    <dbReference type="NCBI Taxonomy" id="2653852"/>
    <lineage>
        <taxon>Bacteria</taxon>
        <taxon>Bacillati</taxon>
        <taxon>Actinomycetota</taxon>
        <taxon>Rubrobacteria</taxon>
        <taxon>Rubrobacterales</taxon>
        <taxon>Rubrobacteraceae</taxon>
        <taxon>Rubrobacter</taxon>
    </lineage>
</organism>